<dbReference type="Pfam" id="PF09553">
    <property type="entry name" value="RE_Eco47II"/>
    <property type="match status" value="1"/>
</dbReference>
<keyword evidence="1" id="KW-0540">Nuclease</keyword>
<name>A0A7S7LW09_9BACT</name>
<dbReference type="Proteomes" id="UP000593994">
    <property type="component" value="Chromosome"/>
</dbReference>
<accession>A0A7S7LW09</accession>
<reference evidence="1 2" key="1">
    <citation type="submission" date="2020-05" db="EMBL/GenBank/DDBJ databases">
        <title>Sulfurimonas marisnigri, sp. nov., and Sulfurimonas baltica, sp. nov., manganese oxide reducing chemolithoautotrophs of the class Epsilonproteobacteria isolated from the pelagic redoxclines of the Black and Baltic Seas and emended description of the genus Sulfurimonas.</title>
        <authorList>
            <person name="Henkel J.V."/>
            <person name="Laudan C."/>
            <person name="Werner J."/>
            <person name="Neu T."/>
            <person name="Plewe S."/>
            <person name="Sproer C."/>
            <person name="Bunk B."/>
            <person name="Schulz-Vogt H.N."/>
        </authorList>
    </citation>
    <scope>NUCLEOTIDE SEQUENCE [LARGE SCALE GENOMIC DNA]</scope>
    <source>
        <strain evidence="1 2">GD2</strain>
    </source>
</reference>
<protein>
    <submittedName>
        <fullName evidence="1">Eco47II family restriction endonuclease</fullName>
    </submittedName>
</protein>
<dbReference type="KEGG" id="sbal:HUE88_02005"/>
<dbReference type="GO" id="GO:0009307">
    <property type="term" value="P:DNA restriction-modification system"/>
    <property type="evidence" value="ECO:0007669"/>
    <property type="project" value="InterPro"/>
</dbReference>
<proteinExistence type="predicted"/>
<dbReference type="InterPro" id="IPR019057">
    <property type="entry name" value="Restrct_endonuc_II_Eco47II"/>
</dbReference>
<dbReference type="EMBL" id="CP054492">
    <property type="protein sequence ID" value="QOY52493.1"/>
    <property type="molecule type" value="Genomic_DNA"/>
</dbReference>
<dbReference type="RefSeq" id="WP_194370582.1">
    <property type="nucleotide sequence ID" value="NZ_CP054492.1"/>
</dbReference>
<organism evidence="1 2">
    <name type="scientific">Candidatus Sulfurimonas baltica</name>
    <dbReference type="NCBI Taxonomy" id="2740404"/>
    <lineage>
        <taxon>Bacteria</taxon>
        <taxon>Pseudomonadati</taxon>
        <taxon>Campylobacterota</taxon>
        <taxon>Epsilonproteobacteria</taxon>
        <taxon>Campylobacterales</taxon>
        <taxon>Sulfurimonadaceae</taxon>
        <taxon>Sulfurimonas</taxon>
    </lineage>
</organism>
<evidence type="ECO:0000313" key="1">
    <source>
        <dbReference type="EMBL" id="QOY52493.1"/>
    </source>
</evidence>
<dbReference type="AlphaFoldDB" id="A0A7S7LW09"/>
<keyword evidence="1" id="KW-0378">Hydrolase</keyword>
<evidence type="ECO:0000313" key="2">
    <source>
        <dbReference type="Proteomes" id="UP000593994"/>
    </source>
</evidence>
<dbReference type="GO" id="GO:0003677">
    <property type="term" value="F:DNA binding"/>
    <property type="evidence" value="ECO:0007669"/>
    <property type="project" value="InterPro"/>
</dbReference>
<sequence length="102" mass="11819">MGGQFGAFFAAYTGYYVEIIPKKPKQFNVLFTPPDNTTGSNRPYREDIRKIDGKSFYELLTNDKNAIYDMYEKISNLLAKNLKMQSSEQFIDLLNRAYGQKK</sequence>
<gene>
    <name evidence="1" type="ORF">HUE88_02005</name>
</gene>
<dbReference type="GO" id="GO:0009036">
    <property type="term" value="F:type II site-specific deoxyribonuclease activity"/>
    <property type="evidence" value="ECO:0007669"/>
    <property type="project" value="InterPro"/>
</dbReference>
<keyword evidence="2" id="KW-1185">Reference proteome</keyword>
<keyword evidence="1" id="KW-0255">Endonuclease</keyword>